<accession>A0A2U2I7E1</accession>
<gene>
    <name evidence="1" type="ORF">C7C56_000685</name>
</gene>
<dbReference type="SUPFAM" id="SSF110296">
    <property type="entry name" value="Oligoxyloglucan reducing end-specific cellobiohydrolase"/>
    <property type="match status" value="1"/>
</dbReference>
<evidence type="ECO:0000313" key="1">
    <source>
        <dbReference type="EMBL" id="PWF55663.1"/>
    </source>
</evidence>
<reference evidence="1 2" key="1">
    <citation type="submission" date="2018-04" db="EMBL/GenBank/DDBJ databases">
        <title>Massilia violaceinigra sp. nov., a novel purple-pigmented bacterium isolated from Tianshan glacier, Xinjiang, China.</title>
        <authorList>
            <person name="Wang H."/>
        </authorList>
    </citation>
    <scope>NUCLEOTIDE SEQUENCE [LARGE SCALE GENOMIC DNA]</scope>
    <source>
        <strain evidence="1 2">B448-2</strain>
    </source>
</reference>
<protein>
    <submittedName>
        <fullName evidence="1">Uncharacterized protein</fullName>
    </submittedName>
</protein>
<evidence type="ECO:0000313" key="2">
    <source>
        <dbReference type="Proteomes" id="UP000241421"/>
    </source>
</evidence>
<dbReference type="AlphaFoldDB" id="A0A2U2I7E1"/>
<comment type="caution">
    <text evidence="1">The sequence shown here is derived from an EMBL/GenBank/DDBJ whole genome shotgun (WGS) entry which is preliminary data.</text>
</comment>
<proteinExistence type="predicted"/>
<dbReference type="EMBL" id="PXWF02000015">
    <property type="protein sequence ID" value="PWF55663.1"/>
    <property type="molecule type" value="Genomic_DNA"/>
</dbReference>
<dbReference type="Proteomes" id="UP000241421">
    <property type="component" value="Unassembled WGS sequence"/>
</dbReference>
<keyword evidence="2" id="KW-1185">Reference proteome</keyword>
<sequence>MFCRATTYYQAANKQHEYEIGHNGRLYYRSGAGERWTERRVRKQFSANEYLGQLHVGSNGVVYLNTMIIPKDDNSNAPSVHKLYMSRDRGQRWEPISGNASKIKPVNLQMWAIRNNTLLMTCETRQRNEKQLCEALDSNPNRVVITAAKVDSSSLVAGLDGAIYGYQQNEVKQLEPDGKSWRVLGLKGVPESFGELRK</sequence>
<organism evidence="1 2">
    <name type="scientific">Massilia glaciei</name>
    <dbReference type="NCBI Taxonomy" id="1524097"/>
    <lineage>
        <taxon>Bacteria</taxon>
        <taxon>Pseudomonadati</taxon>
        <taxon>Pseudomonadota</taxon>
        <taxon>Betaproteobacteria</taxon>
        <taxon>Burkholderiales</taxon>
        <taxon>Oxalobacteraceae</taxon>
        <taxon>Telluria group</taxon>
        <taxon>Massilia</taxon>
    </lineage>
</organism>
<name>A0A2U2I7E1_9BURK</name>